<gene>
    <name evidence="1" type="ORF">LPJ66_005007</name>
</gene>
<sequence length="1278" mass="137574">MSTATSAEVHAADISVINVSRSRFSIDDKNNNNENSASRNGGNSFIGMCSEANLGKGASSNNGSSDGSDINRSSNASLDSSSIIGGVSPFASFSGAPHHSPTSELAAAAATIAPSVCSIPDSNVPSILAEQQQAVAGKGRVAAMGRPFDADANCMMDCDYEVHSTPYSGTDGIDAQRPSRMAAQQQQQQQVSTAINHMAALLSSPSIAATNTVSNTSTNSHSPLPSVPCTTHMSTIASTVSVATIETAASLAPRVLDLTATSATVLRHNSGGSATARPTFFSFGARRQSPPTTFNPASTTNQTAVSFLSSIATPTTTSTTRANAYTTYKTTAASAITSVSDQGAQDIMMDSESDNDCEFSPLQTAQRVSGVNAVDSNLSPQTLQRSEAHMAPIRSLTEALALSPRELPHHFVAPPGTEEMMRSMMNKIDDAHRFCKRLLEIQEKHTRQINSLEAALQKINSAPATTLTTAIGSEEEPAPSDAALAPGLIGHRTQEIVQSQAQGQRLIQPRWAARAPEATMAATGSAESEMYQGRDPYATPQPSDQYGRSQPQHQSVAAAGYQSPPRSSSSVFRQYQFQHQHHQHQPRAAPYSARTSPVAQPAGIMAHSPRMQAHLQRHRGSLPAVAPASYRILQEPSSHIRRGSTHQSSTSPWLPHYQQQQQPAPDGSVHGAGEGESRGPLPYGLTPLPGFDIEQEERMQQQQQQNLISQQLLANQQPQPQSQQQQFFPPSSAVSASTSTFGFSAHGATGSSTDVHHCQFSAQPPPQSAHLQGAGVSRYAGSRIKRPRVGNHASDEQYSGSGASAESSSLRLLVPAQAHYHHGHHGQHGHGQALAILPPIHGGGGGGGGVAGQHLRPSGTPGSVGSGSAHMAQPNSTMMPARGTATHLHLRGAKGKVVGSAEMAQAERAFDRPPRGNPQAQPTSTWLGAQRHYKTALLHLLTLDSFYPSDVAMLNMYRQQGDFTSEQIEAYSAPLLSSARGWLRYNRNAVLRGTLDSKAKMPLHQLAEALQRDLHSEDDFTLPVNLRRCALLRVIYYQWRATGKLGTKSQSMFRDYEVKLRDIEAMATVEEQDAEWASIMQEEHTRRLALIRESRDGSGPTSKPKSDSQSQQQQQLLPAASLSADSSTSPTGFKMSPSSHHLPQQHYQQQQQSLQPRRQSMDWQGYPATEQPAPAGSFYSQQLQQSQQHYPTAFSSPTQQGYQQRHSQFQQHHHRYNQGHQQQQQQEFQYHLSPRATQFGRNSALTDAKGHSGTGGVDGELGKDDDSEISVNLSPEPQ</sequence>
<dbReference type="EMBL" id="JANBPG010000654">
    <property type="protein sequence ID" value="KAJ1894740.1"/>
    <property type="molecule type" value="Genomic_DNA"/>
</dbReference>
<comment type="caution">
    <text evidence="1">The sequence shown here is derived from an EMBL/GenBank/DDBJ whole genome shotgun (WGS) entry which is preliminary data.</text>
</comment>
<keyword evidence="2" id="KW-1185">Reference proteome</keyword>
<protein>
    <submittedName>
        <fullName evidence="1">Uncharacterized protein</fullName>
    </submittedName>
</protein>
<dbReference type="Proteomes" id="UP001150581">
    <property type="component" value="Unassembled WGS sequence"/>
</dbReference>
<accession>A0ACC1II28</accession>
<evidence type="ECO:0000313" key="2">
    <source>
        <dbReference type="Proteomes" id="UP001150581"/>
    </source>
</evidence>
<organism evidence="1 2">
    <name type="scientific">Kickxella alabastrina</name>
    <dbReference type="NCBI Taxonomy" id="61397"/>
    <lineage>
        <taxon>Eukaryota</taxon>
        <taxon>Fungi</taxon>
        <taxon>Fungi incertae sedis</taxon>
        <taxon>Zoopagomycota</taxon>
        <taxon>Kickxellomycotina</taxon>
        <taxon>Kickxellomycetes</taxon>
        <taxon>Kickxellales</taxon>
        <taxon>Kickxellaceae</taxon>
        <taxon>Kickxella</taxon>
    </lineage>
</organism>
<evidence type="ECO:0000313" key="1">
    <source>
        <dbReference type="EMBL" id="KAJ1894740.1"/>
    </source>
</evidence>
<name>A0ACC1II28_9FUNG</name>
<proteinExistence type="predicted"/>
<reference evidence="1" key="1">
    <citation type="submission" date="2022-07" db="EMBL/GenBank/DDBJ databases">
        <title>Phylogenomic reconstructions and comparative analyses of Kickxellomycotina fungi.</title>
        <authorList>
            <person name="Reynolds N.K."/>
            <person name="Stajich J.E."/>
            <person name="Barry K."/>
            <person name="Grigoriev I.V."/>
            <person name="Crous P."/>
            <person name="Smith M.E."/>
        </authorList>
    </citation>
    <scope>NUCLEOTIDE SEQUENCE</scope>
    <source>
        <strain evidence="1">Benny 63K</strain>
    </source>
</reference>